<dbReference type="InterPro" id="IPR037524">
    <property type="entry name" value="PA14/GLEYA"/>
</dbReference>
<dbReference type="InterPro" id="IPR051905">
    <property type="entry name" value="S_pombe_Mam3/Map4"/>
</dbReference>
<evidence type="ECO:0000256" key="2">
    <source>
        <dbReference type="SAM" id="MobiDB-lite"/>
    </source>
</evidence>
<feature type="compositionally biased region" description="Polar residues" evidence="2">
    <location>
        <begin position="57"/>
        <end position="78"/>
    </location>
</feature>
<comment type="caution">
    <text evidence="5">The sequence shown here is derived from an EMBL/GenBank/DDBJ whole genome shotgun (WGS) entry which is preliminary data.</text>
</comment>
<proteinExistence type="predicted"/>
<dbReference type="Pfam" id="PF10528">
    <property type="entry name" value="GLEYA"/>
    <property type="match status" value="1"/>
</dbReference>
<evidence type="ECO:0000313" key="5">
    <source>
        <dbReference type="EMBL" id="CAI6092426.1"/>
    </source>
</evidence>
<dbReference type="Proteomes" id="UP001160390">
    <property type="component" value="Unassembled WGS sequence"/>
</dbReference>
<organism evidence="5 6">
    <name type="scientific">Clonostachys chloroleuca</name>
    <dbReference type="NCBI Taxonomy" id="1926264"/>
    <lineage>
        <taxon>Eukaryota</taxon>
        <taxon>Fungi</taxon>
        <taxon>Dikarya</taxon>
        <taxon>Ascomycota</taxon>
        <taxon>Pezizomycotina</taxon>
        <taxon>Sordariomycetes</taxon>
        <taxon>Hypocreomycetidae</taxon>
        <taxon>Hypocreales</taxon>
        <taxon>Bionectriaceae</taxon>
        <taxon>Clonostachys</taxon>
    </lineage>
</organism>
<evidence type="ECO:0000256" key="1">
    <source>
        <dbReference type="ARBA" id="ARBA00004241"/>
    </source>
</evidence>
<dbReference type="Gene3D" id="2.60.120.1560">
    <property type="match status" value="1"/>
</dbReference>
<dbReference type="PANTHER" id="PTHR31492:SF14">
    <property type="entry name" value="M CELL-TYPE AGGLUTINATION PROTEIN MAM3-RELATED"/>
    <property type="match status" value="1"/>
</dbReference>
<dbReference type="PROSITE" id="PS51820">
    <property type="entry name" value="PA14"/>
    <property type="match status" value="1"/>
</dbReference>
<dbReference type="PANTHER" id="PTHR31492">
    <property type="entry name" value="M CELL-TYPE AGGLUTINATION PROTEIN MAM3-RELATED"/>
    <property type="match status" value="1"/>
</dbReference>
<evidence type="ECO:0000256" key="3">
    <source>
        <dbReference type="SAM" id="SignalP"/>
    </source>
</evidence>
<sequence length="455" mass="47722">MKRGHLLQACVSIQTLGGVSAITAGQNERPDIILEIQSVNVICGGAKHDTSGYYEGQGTSTRCENSASGPDPGQTGQMLANKAVHTPASYVTTTEPWTGSGTITTTASPSGATGTVIINTPALYVTTTEPWTGSSTITFIVPPSGTTPGTIVINTPALHITTIEPWTSSSTGISPVTPITTTTGTTIINTPEILELWTGSGTTIPTVPPSGATPGTLIINIPAFLDLWTGSGIAISMVTPIVTPSSTPGGPIIANTPTPDVATTTTSDLPAPAADQSCNNAGLDYAIYKHSFYNPDPPKFSSFNGSSFRTAVPTFIGETNRIGIKPGVNPYFPPFSIYNDTPPQLYQNTAVNHRAFLYAPSTGTYRITVPNSDELTLVWLGDKAISGWTRGNADLEQAYISKGTAPRRFSVNLEGGSYTPFRLLWTSAQGAFSFIAEVRDPDNKTNVNGEGADSK</sequence>
<reference evidence="5" key="1">
    <citation type="submission" date="2023-01" db="EMBL/GenBank/DDBJ databases">
        <authorList>
            <person name="Piombo E."/>
        </authorList>
    </citation>
    <scope>NUCLEOTIDE SEQUENCE</scope>
</reference>
<feature type="chain" id="PRO_5041386976" description="PA14 domain-containing protein" evidence="3">
    <location>
        <begin position="22"/>
        <end position="455"/>
    </location>
</feature>
<dbReference type="AlphaFoldDB" id="A0AA35M8D0"/>
<evidence type="ECO:0000259" key="4">
    <source>
        <dbReference type="PROSITE" id="PS51820"/>
    </source>
</evidence>
<gene>
    <name evidence="5" type="ORF">CCHLO57077_00017691</name>
</gene>
<dbReference type="InterPro" id="IPR018871">
    <property type="entry name" value="GLEYA_adhesin_domain"/>
</dbReference>
<feature type="domain" description="PA14" evidence="4">
    <location>
        <begin position="293"/>
        <end position="452"/>
    </location>
</feature>
<keyword evidence="6" id="KW-1185">Reference proteome</keyword>
<keyword evidence="3" id="KW-0732">Signal</keyword>
<feature type="signal peptide" evidence="3">
    <location>
        <begin position="1"/>
        <end position="21"/>
    </location>
</feature>
<evidence type="ECO:0000313" key="6">
    <source>
        <dbReference type="Proteomes" id="UP001160390"/>
    </source>
</evidence>
<comment type="subcellular location">
    <subcellularLocation>
        <location evidence="1">Cell surface</location>
    </subcellularLocation>
</comment>
<feature type="region of interest" description="Disordered" evidence="2">
    <location>
        <begin position="56"/>
        <end position="78"/>
    </location>
</feature>
<dbReference type="EMBL" id="CABFNP030001208">
    <property type="protein sequence ID" value="CAI6092426.1"/>
    <property type="molecule type" value="Genomic_DNA"/>
</dbReference>
<dbReference type="GO" id="GO:0009986">
    <property type="term" value="C:cell surface"/>
    <property type="evidence" value="ECO:0007669"/>
    <property type="project" value="UniProtKB-SubCell"/>
</dbReference>
<accession>A0AA35M8D0</accession>
<protein>
    <recommendedName>
        <fullName evidence="4">PA14 domain-containing protein</fullName>
    </recommendedName>
</protein>
<name>A0AA35M8D0_9HYPO</name>